<sequence length="56" mass="6274">MVLLDTFDSDLEAAFLIENLKKAGIQFTEKKAEEGLQVFINEADMGKINDLISKLD</sequence>
<evidence type="ECO:0008006" key="3">
    <source>
        <dbReference type="Google" id="ProtNLM"/>
    </source>
</evidence>
<dbReference type="EMBL" id="JAINWA010000003">
    <property type="protein sequence ID" value="MCD1656131.1"/>
    <property type="molecule type" value="Genomic_DNA"/>
</dbReference>
<dbReference type="AlphaFoldDB" id="A0AAE3EKV6"/>
<keyword evidence="2" id="KW-1185">Reference proteome</keyword>
<comment type="caution">
    <text evidence="1">The sequence shown here is derived from an EMBL/GenBank/DDBJ whole genome shotgun (WGS) entry which is preliminary data.</text>
</comment>
<gene>
    <name evidence="1" type="ORF">K7J14_15630</name>
</gene>
<name>A0AAE3EKV6_9SPIR</name>
<protein>
    <recommendedName>
        <fullName evidence="3">DUF2007 domain-containing protein</fullName>
    </recommendedName>
</protein>
<accession>A0AAE3EKV6</accession>
<dbReference type="RefSeq" id="WP_230758576.1">
    <property type="nucleotide sequence ID" value="NZ_JAINWA010000003.1"/>
</dbReference>
<organism evidence="1 2">
    <name type="scientific">Teretinema zuelzerae</name>
    <dbReference type="NCBI Taxonomy" id="156"/>
    <lineage>
        <taxon>Bacteria</taxon>
        <taxon>Pseudomonadati</taxon>
        <taxon>Spirochaetota</taxon>
        <taxon>Spirochaetia</taxon>
        <taxon>Spirochaetales</taxon>
        <taxon>Treponemataceae</taxon>
        <taxon>Teretinema</taxon>
    </lineage>
</organism>
<evidence type="ECO:0000313" key="2">
    <source>
        <dbReference type="Proteomes" id="UP001198163"/>
    </source>
</evidence>
<evidence type="ECO:0000313" key="1">
    <source>
        <dbReference type="EMBL" id="MCD1656131.1"/>
    </source>
</evidence>
<dbReference type="Proteomes" id="UP001198163">
    <property type="component" value="Unassembled WGS sequence"/>
</dbReference>
<reference evidence="1" key="1">
    <citation type="submission" date="2021-08" db="EMBL/GenBank/DDBJ databases">
        <title>Comparative analyses of Brucepasteria parasyntrophica and Teretinema zuelzerae.</title>
        <authorList>
            <person name="Song Y."/>
            <person name="Brune A."/>
        </authorList>
    </citation>
    <scope>NUCLEOTIDE SEQUENCE</scope>
    <source>
        <strain evidence="1">DSM 1903</strain>
    </source>
</reference>
<proteinExistence type="predicted"/>